<evidence type="ECO:0000259" key="1">
    <source>
        <dbReference type="Pfam" id="PF13788"/>
    </source>
</evidence>
<dbReference type="EMBL" id="FOLL01000023">
    <property type="protein sequence ID" value="SFC75136.1"/>
    <property type="molecule type" value="Genomic_DNA"/>
</dbReference>
<dbReference type="InterPro" id="IPR025438">
    <property type="entry name" value="DUF4180"/>
</dbReference>
<dbReference type="OrthoDB" id="8595425at2"/>
<dbReference type="Pfam" id="PF13788">
    <property type="entry name" value="DUF4180"/>
    <property type="match status" value="1"/>
</dbReference>
<reference evidence="2 3" key="1">
    <citation type="submission" date="2016-10" db="EMBL/GenBank/DDBJ databases">
        <authorList>
            <person name="de Groot N.N."/>
        </authorList>
    </citation>
    <scope>NUCLEOTIDE SEQUENCE [LARGE SCALE GENOMIC DNA]</scope>
    <source>
        <strain evidence="2 3">DSM 22900</strain>
    </source>
</reference>
<dbReference type="RefSeq" id="WP_090974939.1">
    <property type="nucleotide sequence ID" value="NZ_FOLL01000023.1"/>
</dbReference>
<protein>
    <recommendedName>
        <fullName evidence="1">DUF4180 domain-containing protein</fullName>
    </recommendedName>
</protein>
<keyword evidence="3" id="KW-1185">Reference proteome</keyword>
<name>A0A1I1LQA2_9SPHI</name>
<proteinExistence type="predicted"/>
<evidence type="ECO:0000313" key="3">
    <source>
        <dbReference type="Proteomes" id="UP000199577"/>
    </source>
</evidence>
<evidence type="ECO:0000313" key="2">
    <source>
        <dbReference type="EMBL" id="SFC75136.1"/>
    </source>
</evidence>
<organism evidence="2 3">
    <name type="scientific">Parapedobacter composti</name>
    <dbReference type="NCBI Taxonomy" id="623281"/>
    <lineage>
        <taxon>Bacteria</taxon>
        <taxon>Pseudomonadati</taxon>
        <taxon>Bacteroidota</taxon>
        <taxon>Sphingobacteriia</taxon>
        <taxon>Sphingobacteriales</taxon>
        <taxon>Sphingobacteriaceae</taxon>
        <taxon>Parapedobacter</taxon>
    </lineage>
</organism>
<feature type="domain" description="DUF4180" evidence="1">
    <location>
        <begin position="9"/>
        <end position="117"/>
    </location>
</feature>
<gene>
    <name evidence="2" type="ORF">SAMN05421747_12314</name>
</gene>
<accession>A0A1I1LQA2</accession>
<dbReference type="Proteomes" id="UP000199577">
    <property type="component" value="Unassembled WGS sequence"/>
</dbReference>
<dbReference type="AlphaFoldDB" id="A0A1I1LQA2"/>
<sequence>MNIQAHKINGKEIAEVISDQIVIQHAGDALDLMGTIYYQGYDSVIIHEKNITTDFFELKNKMAGEVLQKFSNYRIRLAIVGDFSKFTSNSLKHFIYESNRGKQIYFAATLDEALAALTG</sequence>